<feature type="region of interest" description="Disordered" evidence="1">
    <location>
        <begin position="38"/>
        <end position="58"/>
    </location>
</feature>
<proteinExistence type="predicted"/>
<dbReference type="EMBL" id="BAAAPB010000001">
    <property type="protein sequence ID" value="GAA1950172.1"/>
    <property type="molecule type" value="Genomic_DNA"/>
</dbReference>
<evidence type="ECO:0000256" key="1">
    <source>
        <dbReference type="SAM" id="MobiDB-lite"/>
    </source>
</evidence>
<evidence type="ECO:0000313" key="2">
    <source>
        <dbReference type="EMBL" id="GAA1950172.1"/>
    </source>
</evidence>
<protein>
    <submittedName>
        <fullName evidence="2">Uncharacterized protein</fullName>
    </submittedName>
</protein>
<organism evidence="2 3">
    <name type="scientific">Nocardioides panacihumi</name>
    <dbReference type="NCBI Taxonomy" id="400774"/>
    <lineage>
        <taxon>Bacteria</taxon>
        <taxon>Bacillati</taxon>
        <taxon>Actinomycetota</taxon>
        <taxon>Actinomycetes</taxon>
        <taxon>Propionibacteriales</taxon>
        <taxon>Nocardioidaceae</taxon>
        <taxon>Nocardioides</taxon>
    </lineage>
</organism>
<evidence type="ECO:0000313" key="3">
    <source>
        <dbReference type="Proteomes" id="UP001500571"/>
    </source>
</evidence>
<comment type="caution">
    <text evidence="2">The sequence shown here is derived from an EMBL/GenBank/DDBJ whole genome shotgun (WGS) entry which is preliminary data.</text>
</comment>
<accession>A0ABN2QEJ3</accession>
<sequence length="58" mass="6785">MAADPTAEHEVVSRNRVHLLLPTAAWITGVGLMEMARSRVNQERNDHRRRQRHAHMHH</sequence>
<gene>
    <name evidence="2" type="ORF">GCM10009798_06790</name>
</gene>
<dbReference type="Proteomes" id="UP001500571">
    <property type="component" value="Unassembled WGS sequence"/>
</dbReference>
<keyword evidence="3" id="KW-1185">Reference proteome</keyword>
<name>A0ABN2QEJ3_9ACTN</name>
<feature type="compositionally biased region" description="Basic residues" evidence="1">
    <location>
        <begin position="47"/>
        <end position="58"/>
    </location>
</feature>
<reference evidence="2 3" key="1">
    <citation type="journal article" date="2019" name="Int. J. Syst. Evol. Microbiol.">
        <title>The Global Catalogue of Microorganisms (GCM) 10K type strain sequencing project: providing services to taxonomists for standard genome sequencing and annotation.</title>
        <authorList>
            <consortium name="The Broad Institute Genomics Platform"/>
            <consortium name="The Broad Institute Genome Sequencing Center for Infectious Disease"/>
            <person name="Wu L."/>
            <person name="Ma J."/>
        </authorList>
    </citation>
    <scope>NUCLEOTIDE SEQUENCE [LARGE SCALE GENOMIC DNA]</scope>
    <source>
        <strain evidence="2 3">JCM 15309</strain>
    </source>
</reference>